<gene>
    <name evidence="2" type="ORF">NITMOv2_0832</name>
</gene>
<accession>A0A0K2G9J0</accession>
<evidence type="ECO:0000313" key="3">
    <source>
        <dbReference type="Proteomes" id="UP000069205"/>
    </source>
</evidence>
<feature type="signal peptide" evidence="1">
    <location>
        <begin position="1"/>
        <end position="22"/>
    </location>
</feature>
<organism evidence="2 3">
    <name type="scientific">Nitrospira moscoviensis</name>
    <dbReference type="NCBI Taxonomy" id="42253"/>
    <lineage>
        <taxon>Bacteria</taxon>
        <taxon>Pseudomonadati</taxon>
        <taxon>Nitrospirota</taxon>
        <taxon>Nitrospiria</taxon>
        <taxon>Nitrospirales</taxon>
        <taxon>Nitrospiraceae</taxon>
        <taxon>Nitrospira</taxon>
    </lineage>
</organism>
<dbReference type="KEGG" id="nmv:NITMOv2_0832"/>
<evidence type="ECO:0000256" key="1">
    <source>
        <dbReference type="SAM" id="SignalP"/>
    </source>
</evidence>
<keyword evidence="3" id="KW-1185">Reference proteome</keyword>
<keyword evidence="1" id="KW-0732">Signal</keyword>
<dbReference type="AlphaFoldDB" id="A0A0K2G9J0"/>
<reference evidence="2 3" key="1">
    <citation type="journal article" date="2015" name="Proc. Natl. Acad. Sci. U.S.A.">
        <title>Expanded metabolic versatility of ubiquitous nitrite-oxidizing bacteria from the genus Nitrospira.</title>
        <authorList>
            <person name="Koch H."/>
            <person name="Lucker S."/>
            <person name="Albertsen M."/>
            <person name="Kitzinger K."/>
            <person name="Herbold C."/>
            <person name="Spieck E."/>
            <person name="Nielsen P.H."/>
            <person name="Wagner M."/>
            <person name="Daims H."/>
        </authorList>
    </citation>
    <scope>NUCLEOTIDE SEQUENCE [LARGE SCALE GENOMIC DNA]</scope>
    <source>
        <strain evidence="2 3">NSP M-1</strain>
    </source>
</reference>
<dbReference type="STRING" id="42253.NITMOv2_0832"/>
<dbReference type="PROSITE" id="PS51257">
    <property type="entry name" value="PROKAR_LIPOPROTEIN"/>
    <property type="match status" value="1"/>
</dbReference>
<evidence type="ECO:0008006" key="4">
    <source>
        <dbReference type="Google" id="ProtNLM"/>
    </source>
</evidence>
<dbReference type="EMBL" id="CP011801">
    <property type="protein sequence ID" value="ALA57267.1"/>
    <property type="molecule type" value="Genomic_DNA"/>
</dbReference>
<dbReference type="PATRIC" id="fig|42253.5.peg.816"/>
<proteinExistence type="predicted"/>
<protein>
    <recommendedName>
        <fullName evidence="4">Lipoprotein</fullName>
    </recommendedName>
</protein>
<evidence type="ECO:0000313" key="2">
    <source>
        <dbReference type="EMBL" id="ALA57267.1"/>
    </source>
</evidence>
<dbReference type="OrthoDB" id="5457464at2"/>
<feature type="chain" id="PRO_5005476636" description="Lipoprotein" evidence="1">
    <location>
        <begin position="23"/>
        <end position="117"/>
    </location>
</feature>
<dbReference type="Proteomes" id="UP000069205">
    <property type="component" value="Chromosome"/>
</dbReference>
<sequence length="117" mass="12243">MSKALILFSSLSLASCSATVPATIKLQSNEILRGSASGSLGSDAEIAVRNIDGLSCEGKMFVPFSAANTEGTIVCNDKRKGHFIANGNAESWAGEGKLDDGSTFSILIGPQRTTIRY</sequence>
<name>A0A0K2G9J0_NITMO</name>
<dbReference type="RefSeq" id="WP_145976163.1">
    <property type="nucleotide sequence ID" value="NZ_CP011801.1"/>
</dbReference>